<protein>
    <submittedName>
        <fullName evidence="1">Uncharacterized protein</fullName>
    </submittedName>
</protein>
<dbReference type="AlphaFoldDB" id="A0A915YAF3"/>
<dbReference type="EMBL" id="AP026867">
    <property type="protein sequence ID" value="BDS09587.1"/>
    <property type="molecule type" value="Genomic_DNA"/>
</dbReference>
<gene>
    <name evidence="1" type="ORF">AsAng_0002910</name>
</gene>
<accession>A0A915YAF3</accession>
<dbReference type="Proteomes" id="UP001060919">
    <property type="component" value="Chromosome"/>
</dbReference>
<proteinExistence type="predicted"/>
<name>A0A915YAF3_9BACT</name>
<organism evidence="1 2">
    <name type="scientific">Aureispira anguillae</name>
    <dbReference type="NCBI Taxonomy" id="2864201"/>
    <lineage>
        <taxon>Bacteria</taxon>
        <taxon>Pseudomonadati</taxon>
        <taxon>Bacteroidota</taxon>
        <taxon>Saprospiria</taxon>
        <taxon>Saprospirales</taxon>
        <taxon>Saprospiraceae</taxon>
        <taxon>Aureispira</taxon>
    </lineage>
</organism>
<sequence length="165" mass="19367">MYLKALKNKLIEFTSKLSTQIALEFNTKVNTFGCYNSQEFEYTRACGQMDGSQYSWICYFVVPVDTVYKIILPTDYWASIKKFMSFAAMASPLTQFERDEYYSSLKTYEDIISYTEQYTEDASIHISRITDRPPNNSKIRLIDDIDTLCDEIDDIKYLHLCFFVD</sequence>
<dbReference type="KEGG" id="aup:AsAng_0002910"/>
<evidence type="ECO:0000313" key="1">
    <source>
        <dbReference type="EMBL" id="BDS09587.1"/>
    </source>
</evidence>
<reference evidence="1" key="1">
    <citation type="submission" date="2022-09" db="EMBL/GenBank/DDBJ databases">
        <title>Aureispira anguillicida sp. nov., isolated from Leptocephalus of Japanese eel Anguilla japonica.</title>
        <authorList>
            <person name="Yuasa K."/>
            <person name="Mekata T."/>
            <person name="Ikunari K."/>
        </authorList>
    </citation>
    <scope>NUCLEOTIDE SEQUENCE</scope>
    <source>
        <strain evidence="1">EL160426</strain>
    </source>
</reference>
<evidence type="ECO:0000313" key="2">
    <source>
        <dbReference type="Proteomes" id="UP001060919"/>
    </source>
</evidence>
<keyword evidence="2" id="KW-1185">Reference proteome</keyword>